<sequence>MVSHIPHARRRELGQALRLRRERAGVAPAEAAAQVGWSALRLERMEDGLATIRRVDARALLELYGADDVEALVSVAAGGWWAGYADLVDDSFETLLIAEESANRMYSHHAGLVPGLLQTREYAWELMATLSDQPLDRVEQLATLRAERGRVLRRGTGLEAVFVLDEAALLRRVGGPGVMRAQYRRLAELATAPGIALHVRPMAAGPHRATDLTFHVFEFAAVASMAQHEWLDREHFTRSPEDVARYLTLFESARAGALSREDSRDLLDRLAAAC</sequence>
<protein>
    <submittedName>
        <fullName evidence="2">Helix-turn-helix transcriptional regulator</fullName>
    </submittedName>
</protein>
<evidence type="ECO:0000259" key="1">
    <source>
        <dbReference type="Pfam" id="PF19054"/>
    </source>
</evidence>
<dbReference type="EMBL" id="BAAATZ010000002">
    <property type="protein sequence ID" value="GAA2719199.1"/>
    <property type="molecule type" value="Genomic_DNA"/>
</dbReference>
<gene>
    <name evidence="2" type="ORF">GCM10010439_04240</name>
</gene>
<evidence type="ECO:0000313" key="3">
    <source>
        <dbReference type="Proteomes" id="UP001501842"/>
    </source>
</evidence>
<comment type="caution">
    <text evidence="2">The sequence shown here is derived from an EMBL/GenBank/DDBJ whole genome shotgun (WGS) entry which is preliminary data.</text>
</comment>
<name>A0ABN3TV95_9ACTN</name>
<reference evidence="2 3" key="1">
    <citation type="journal article" date="2019" name="Int. J. Syst. Evol. Microbiol.">
        <title>The Global Catalogue of Microorganisms (GCM) 10K type strain sequencing project: providing services to taxonomists for standard genome sequencing and annotation.</title>
        <authorList>
            <consortium name="The Broad Institute Genomics Platform"/>
            <consortium name="The Broad Institute Genome Sequencing Center for Infectious Disease"/>
            <person name="Wu L."/>
            <person name="Ma J."/>
        </authorList>
    </citation>
    <scope>NUCLEOTIDE SEQUENCE [LARGE SCALE GENOMIC DNA]</scope>
    <source>
        <strain evidence="2 3">JCM 8201</strain>
    </source>
</reference>
<keyword evidence="3" id="KW-1185">Reference proteome</keyword>
<dbReference type="RefSeq" id="WP_344448354.1">
    <property type="nucleotide sequence ID" value="NZ_BAAATZ010000002.1"/>
</dbReference>
<proteinExistence type="predicted"/>
<dbReference type="Proteomes" id="UP001501842">
    <property type="component" value="Unassembled WGS sequence"/>
</dbReference>
<evidence type="ECO:0000313" key="2">
    <source>
        <dbReference type="EMBL" id="GAA2719199.1"/>
    </source>
</evidence>
<accession>A0ABN3TV95</accession>
<dbReference type="Pfam" id="PF19054">
    <property type="entry name" value="DUF5753"/>
    <property type="match status" value="1"/>
</dbReference>
<dbReference type="Pfam" id="PF13560">
    <property type="entry name" value="HTH_31"/>
    <property type="match status" value="1"/>
</dbReference>
<organism evidence="2 3">
    <name type="scientific">Actinocorallia aurantiaca</name>
    <dbReference type="NCBI Taxonomy" id="46204"/>
    <lineage>
        <taxon>Bacteria</taxon>
        <taxon>Bacillati</taxon>
        <taxon>Actinomycetota</taxon>
        <taxon>Actinomycetes</taxon>
        <taxon>Streptosporangiales</taxon>
        <taxon>Thermomonosporaceae</taxon>
        <taxon>Actinocorallia</taxon>
    </lineage>
</organism>
<dbReference type="InterPro" id="IPR043917">
    <property type="entry name" value="DUF5753"/>
</dbReference>
<feature type="domain" description="DUF5753" evidence="1">
    <location>
        <begin position="92"/>
        <end position="269"/>
    </location>
</feature>